<keyword evidence="2" id="KW-1185">Reference proteome</keyword>
<proteinExistence type="predicted"/>
<name>A0A1X7M5K1_9BURK</name>
<dbReference type="AlphaFoldDB" id="A0A1X7M5K1"/>
<dbReference type="RefSeq" id="WP_167387612.1">
    <property type="nucleotide sequence ID" value="NZ_FXAT01000020.1"/>
</dbReference>
<reference evidence="2" key="1">
    <citation type="submission" date="2017-04" db="EMBL/GenBank/DDBJ databases">
        <authorList>
            <person name="Varghese N."/>
            <person name="Submissions S."/>
        </authorList>
    </citation>
    <scope>NUCLEOTIDE SEQUENCE [LARGE SCALE GENOMIC DNA]</scope>
    <source>
        <strain evidence="2">LMG 29540</strain>
    </source>
</reference>
<dbReference type="EMBL" id="FXAT01000020">
    <property type="protein sequence ID" value="SMG61311.1"/>
    <property type="molecule type" value="Genomic_DNA"/>
</dbReference>
<gene>
    <name evidence="1" type="ORF">SAMN06265784_12093</name>
</gene>
<dbReference type="Proteomes" id="UP000193228">
    <property type="component" value="Unassembled WGS sequence"/>
</dbReference>
<dbReference type="STRING" id="1515439.SAMN06265784_12093"/>
<accession>A0A1X7M5K1</accession>
<evidence type="ECO:0000313" key="2">
    <source>
        <dbReference type="Proteomes" id="UP000193228"/>
    </source>
</evidence>
<evidence type="ECO:0000313" key="1">
    <source>
        <dbReference type="EMBL" id="SMG61311.1"/>
    </source>
</evidence>
<sequence>MSIILRNRITGELFRRPTLGDQVRAEAWYGRRPCKGDDLRTVFDAVFGVR</sequence>
<organism evidence="1 2">
    <name type="scientific">Paraburkholderia susongensis</name>
    <dbReference type="NCBI Taxonomy" id="1515439"/>
    <lineage>
        <taxon>Bacteria</taxon>
        <taxon>Pseudomonadati</taxon>
        <taxon>Pseudomonadota</taxon>
        <taxon>Betaproteobacteria</taxon>
        <taxon>Burkholderiales</taxon>
        <taxon>Burkholderiaceae</taxon>
        <taxon>Paraburkholderia</taxon>
    </lineage>
</organism>
<protein>
    <submittedName>
        <fullName evidence="1">Uncharacterized protein</fullName>
    </submittedName>
</protein>